<feature type="transmembrane region" description="Helical" evidence="6">
    <location>
        <begin position="91"/>
        <end position="109"/>
    </location>
</feature>
<evidence type="ECO:0000256" key="4">
    <source>
        <dbReference type="ARBA" id="ARBA00022989"/>
    </source>
</evidence>
<keyword evidence="8" id="KW-1185">Reference proteome</keyword>
<dbReference type="Proteomes" id="UP000267841">
    <property type="component" value="Unassembled WGS sequence"/>
</dbReference>
<keyword evidence="2" id="KW-1003">Cell membrane</keyword>
<feature type="transmembrane region" description="Helical" evidence="6">
    <location>
        <begin position="245"/>
        <end position="267"/>
    </location>
</feature>
<feature type="transmembrane region" description="Helical" evidence="6">
    <location>
        <begin position="155"/>
        <end position="176"/>
    </location>
</feature>
<organism evidence="7 8">
    <name type="scientific">Hydrogenivirga caldilitoris</name>
    <dbReference type="NCBI Taxonomy" id="246264"/>
    <lineage>
        <taxon>Bacteria</taxon>
        <taxon>Pseudomonadati</taxon>
        <taxon>Aquificota</taxon>
        <taxon>Aquificia</taxon>
        <taxon>Aquificales</taxon>
        <taxon>Aquificaceae</taxon>
        <taxon>Hydrogenivirga</taxon>
    </lineage>
</organism>
<comment type="caution">
    <text evidence="7">The sequence shown here is derived from an EMBL/GenBank/DDBJ whole genome shotgun (WGS) entry which is preliminary data.</text>
</comment>
<sequence>MERSEKLLLSFFALLLLLPFPLSLLENSLPSGYILRILSSALLLTSLVFAQNILLGYTGYPAFGGITFFGVGSYTAGILSKEFGAPILPSLLGSGIVAALMGFALAPVFMRLKSHYFAIATLALQLAMAEVVANLEFTGGSYGINLPIYRGFLEGYIFYLLFFAVAFFAFLLNLYVDRSVFGYALKAIREDEIAAESLGVNTLLFKSVSFTLMSFVTGLAGGVYAHWITYIDPPSVFDPVISVKTFVALLLGGLGTTVGPFLGAFFLELLSELVWSRFLELHGIVLGALIMLSVLLLPRGLTGVRK</sequence>
<keyword evidence="4 6" id="KW-1133">Transmembrane helix</keyword>
<gene>
    <name evidence="7" type="ORF">BCF55_1541</name>
</gene>
<evidence type="ECO:0000256" key="1">
    <source>
        <dbReference type="ARBA" id="ARBA00004651"/>
    </source>
</evidence>
<dbReference type="PANTHER" id="PTHR30482">
    <property type="entry name" value="HIGH-AFFINITY BRANCHED-CHAIN AMINO ACID TRANSPORT SYSTEM PERMEASE"/>
    <property type="match status" value="1"/>
</dbReference>
<name>A0A497XVQ4_9AQUI</name>
<dbReference type="OrthoDB" id="9789927at2"/>
<dbReference type="PANTHER" id="PTHR30482:SF10">
    <property type="entry name" value="HIGH-AFFINITY BRANCHED-CHAIN AMINO ACID TRANSPORT PROTEIN BRAE"/>
    <property type="match status" value="1"/>
</dbReference>
<dbReference type="CDD" id="cd06581">
    <property type="entry name" value="TM_PBP1_LivM_like"/>
    <property type="match status" value="1"/>
</dbReference>
<dbReference type="GO" id="GO:0005886">
    <property type="term" value="C:plasma membrane"/>
    <property type="evidence" value="ECO:0007669"/>
    <property type="project" value="UniProtKB-SubCell"/>
</dbReference>
<feature type="transmembrane region" description="Helical" evidence="6">
    <location>
        <begin position="34"/>
        <end position="55"/>
    </location>
</feature>
<keyword evidence="5 6" id="KW-0472">Membrane</keyword>
<protein>
    <submittedName>
        <fullName evidence="7">Amino acid/amide ABC transporter membrane protein 2 (HAAT family)</fullName>
    </submittedName>
</protein>
<evidence type="ECO:0000256" key="2">
    <source>
        <dbReference type="ARBA" id="ARBA00022475"/>
    </source>
</evidence>
<feature type="transmembrane region" description="Helical" evidence="6">
    <location>
        <begin position="62"/>
        <end position="79"/>
    </location>
</feature>
<evidence type="ECO:0000313" key="7">
    <source>
        <dbReference type="EMBL" id="RLJ71242.1"/>
    </source>
</evidence>
<proteinExistence type="predicted"/>
<dbReference type="GO" id="GO:0015658">
    <property type="term" value="F:branched-chain amino acid transmembrane transporter activity"/>
    <property type="evidence" value="ECO:0007669"/>
    <property type="project" value="InterPro"/>
</dbReference>
<feature type="transmembrane region" description="Helical" evidence="6">
    <location>
        <begin position="116"/>
        <end position="135"/>
    </location>
</feature>
<dbReference type="InterPro" id="IPR043428">
    <property type="entry name" value="LivM-like"/>
</dbReference>
<dbReference type="EMBL" id="RCCJ01000001">
    <property type="protein sequence ID" value="RLJ71242.1"/>
    <property type="molecule type" value="Genomic_DNA"/>
</dbReference>
<keyword evidence="3 6" id="KW-0812">Transmembrane</keyword>
<dbReference type="InterPro" id="IPR001851">
    <property type="entry name" value="ABC_transp_permease"/>
</dbReference>
<comment type="subcellular location">
    <subcellularLocation>
        <location evidence="1">Cell membrane</location>
        <topology evidence="1">Multi-pass membrane protein</topology>
    </subcellularLocation>
</comment>
<dbReference type="RefSeq" id="WP_121012322.1">
    <property type="nucleotide sequence ID" value="NZ_RCCJ01000001.1"/>
</dbReference>
<evidence type="ECO:0000313" key="8">
    <source>
        <dbReference type="Proteomes" id="UP000267841"/>
    </source>
</evidence>
<feature type="transmembrane region" description="Helical" evidence="6">
    <location>
        <begin position="279"/>
        <end position="297"/>
    </location>
</feature>
<accession>A0A497XVQ4</accession>
<evidence type="ECO:0000256" key="3">
    <source>
        <dbReference type="ARBA" id="ARBA00022692"/>
    </source>
</evidence>
<dbReference type="Pfam" id="PF02653">
    <property type="entry name" value="BPD_transp_2"/>
    <property type="match status" value="1"/>
</dbReference>
<reference evidence="7 8" key="1">
    <citation type="submission" date="2018-10" db="EMBL/GenBank/DDBJ databases">
        <title>Genomic Encyclopedia of Archaeal and Bacterial Type Strains, Phase II (KMG-II): from individual species to whole genera.</title>
        <authorList>
            <person name="Goeker M."/>
        </authorList>
    </citation>
    <scope>NUCLEOTIDE SEQUENCE [LARGE SCALE GENOMIC DNA]</scope>
    <source>
        <strain evidence="7 8">DSM 16510</strain>
    </source>
</reference>
<evidence type="ECO:0000256" key="6">
    <source>
        <dbReference type="SAM" id="Phobius"/>
    </source>
</evidence>
<evidence type="ECO:0000256" key="5">
    <source>
        <dbReference type="ARBA" id="ARBA00023136"/>
    </source>
</evidence>
<feature type="transmembrane region" description="Helical" evidence="6">
    <location>
        <begin position="203"/>
        <end position="225"/>
    </location>
</feature>
<dbReference type="AlphaFoldDB" id="A0A497XVQ4"/>